<keyword evidence="10" id="KW-1185">Reference proteome</keyword>
<evidence type="ECO:0000256" key="1">
    <source>
        <dbReference type="ARBA" id="ARBA00000316"/>
    </source>
</evidence>
<comment type="pathway">
    <text evidence="5">Amino-acid biosynthesis; D-alanine biosynthesis; D-alanine from L-alanine: step 1/1.</text>
</comment>
<gene>
    <name evidence="9" type="ORF">SAMN03080615_00237</name>
</gene>
<dbReference type="Gene3D" id="2.40.37.10">
    <property type="entry name" value="Lyase, Ornithine Decarboxylase, Chain A, domain 1"/>
    <property type="match status" value="1"/>
</dbReference>
<comment type="function">
    <text evidence="5">Catalyzes the interconversion of L-alanine and D-alanine. May also act on other amino acids.</text>
</comment>
<dbReference type="EMBL" id="FOGB01000001">
    <property type="protein sequence ID" value="SEQ06223.1"/>
    <property type="molecule type" value="Genomic_DNA"/>
</dbReference>
<dbReference type="SMART" id="SM01005">
    <property type="entry name" value="Ala_racemase_C"/>
    <property type="match status" value="1"/>
</dbReference>
<evidence type="ECO:0000256" key="6">
    <source>
        <dbReference type="PIRSR" id="PIRSR600821-50"/>
    </source>
</evidence>
<keyword evidence="3 5" id="KW-0663">Pyridoxal phosphate</keyword>
<evidence type="ECO:0000256" key="2">
    <source>
        <dbReference type="ARBA" id="ARBA00001933"/>
    </source>
</evidence>
<dbReference type="Pfam" id="PF01168">
    <property type="entry name" value="Ala_racemase_N"/>
    <property type="match status" value="1"/>
</dbReference>
<reference evidence="10" key="1">
    <citation type="submission" date="2016-10" db="EMBL/GenBank/DDBJ databases">
        <authorList>
            <person name="Varghese N."/>
            <person name="Submissions S."/>
        </authorList>
    </citation>
    <scope>NUCLEOTIDE SEQUENCE [LARGE SCALE GENOMIC DNA]</scope>
    <source>
        <strain evidence="10">DSM 18887</strain>
    </source>
</reference>
<evidence type="ECO:0000256" key="4">
    <source>
        <dbReference type="ARBA" id="ARBA00023235"/>
    </source>
</evidence>
<dbReference type="Pfam" id="PF00842">
    <property type="entry name" value="Ala_racemase_C"/>
    <property type="match status" value="1"/>
</dbReference>
<dbReference type="Gene3D" id="3.20.20.10">
    <property type="entry name" value="Alanine racemase"/>
    <property type="match status" value="1"/>
</dbReference>
<dbReference type="GO" id="GO:0008784">
    <property type="term" value="F:alanine racemase activity"/>
    <property type="evidence" value="ECO:0007669"/>
    <property type="project" value="UniProtKB-UniRule"/>
</dbReference>
<feature type="binding site" evidence="5 7">
    <location>
        <position position="131"/>
    </location>
    <ligand>
        <name>substrate</name>
    </ligand>
</feature>
<feature type="modified residue" description="N6-(pyridoxal phosphate)lysine" evidence="5 6">
    <location>
        <position position="35"/>
    </location>
</feature>
<sequence length="360" mass="39382">MSRAAKITVDLEAIRQNYRLARSLNTAGNAAAIIKADAYGHNAVKVARALQAEADAFGVACIEEGIELIEAGIQKPVLLLEGFFEVSELPYISEHGMWCAVHSLYQIEQIAQASLSKPITVWLKMNSGMNRLGIHPDDYQAAFQRLQQLENVSDIVLMTHFASSDELDKATTEQQLAVFNRASEGLDAPHCLANSAAVLAWQDARRDWMRPGLMLYGATPFPEAQEQADKLLPAMTLTSEVIAIRDVQPGECVGYGGNFVADKPTRVGTVALGYADGYPRHAVTGTPVWINGQRARIIGRVSMDMLGVDLTGIPDAGIGTEVEFWGRNVTAAEVATYCDTIPYTLFTGITRRVHKRYINE</sequence>
<feature type="binding site" evidence="5 7">
    <location>
        <position position="303"/>
    </location>
    <ligand>
        <name>substrate</name>
    </ligand>
</feature>
<dbReference type="EC" id="5.1.1.1" evidence="5"/>
<dbReference type="AlphaFoldDB" id="A0A1H9D076"/>
<comment type="catalytic activity">
    <reaction evidence="1 5">
        <text>L-alanine = D-alanine</text>
        <dbReference type="Rhea" id="RHEA:20249"/>
        <dbReference type="ChEBI" id="CHEBI:57416"/>
        <dbReference type="ChEBI" id="CHEBI:57972"/>
        <dbReference type="EC" id="5.1.1.1"/>
    </reaction>
</comment>
<evidence type="ECO:0000256" key="7">
    <source>
        <dbReference type="PIRSR" id="PIRSR600821-52"/>
    </source>
</evidence>
<evidence type="ECO:0000259" key="8">
    <source>
        <dbReference type="SMART" id="SM01005"/>
    </source>
</evidence>
<dbReference type="InterPro" id="IPR001608">
    <property type="entry name" value="Ala_racemase_N"/>
</dbReference>
<evidence type="ECO:0000313" key="9">
    <source>
        <dbReference type="EMBL" id="SEQ06223.1"/>
    </source>
</evidence>
<dbReference type="InterPro" id="IPR000821">
    <property type="entry name" value="Ala_racemase"/>
</dbReference>
<dbReference type="PANTHER" id="PTHR30511">
    <property type="entry name" value="ALANINE RACEMASE"/>
    <property type="match status" value="1"/>
</dbReference>
<dbReference type="NCBIfam" id="TIGR00492">
    <property type="entry name" value="alr"/>
    <property type="match status" value="1"/>
</dbReference>
<dbReference type="SUPFAM" id="SSF51419">
    <property type="entry name" value="PLP-binding barrel"/>
    <property type="match status" value="1"/>
</dbReference>
<dbReference type="RefSeq" id="WP_091352836.1">
    <property type="nucleotide sequence ID" value="NZ_AP025284.1"/>
</dbReference>
<comment type="similarity">
    <text evidence="5">Belongs to the alanine racemase family.</text>
</comment>
<dbReference type="InterPro" id="IPR029066">
    <property type="entry name" value="PLP-binding_barrel"/>
</dbReference>
<feature type="active site" description="Proton acceptor; specific for L-alanine" evidence="5">
    <location>
        <position position="255"/>
    </location>
</feature>
<dbReference type="PANTHER" id="PTHR30511:SF0">
    <property type="entry name" value="ALANINE RACEMASE, CATABOLIC-RELATED"/>
    <property type="match status" value="1"/>
</dbReference>
<dbReference type="InterPro" id="IPR009006">
    <property type="entry name" value="Ala_racemase/Decarboxylase_C"/>
</dbReference>
<dbReference type="InterPro" id="IPR011079">
    <property type="entry name" value="Ala_racemase_C"/>
</dbReference>
<dbReference type="GO" id="GO:0030632">
    <property type="term" value="P:D-alanine biosynthetic process"/>
    <property type="evidence" value="ECO:0007669"/>
    <property type="project" value="UniProtKB-UniRule"/>
</dbReference>
<feature type="domain" description="Alanine racemase C-terminal" evidence="8">
    <location>
        <begin position="234"/>
        <end position="358"/>
    </location>
</feature>
<evidence type="ECO:0000256" key="3">
    <source>
        <dbReference type="ARBA" id="ARBA00022898"/>
    </source>
</evidence>
<dbReference type="Proteomes" id="UP000198749">
    <property type="component" value="Unassembled WGS sequence"/>
</dbReference>
<dbReference type="SUPFAM" id="SSF50621">
    <property type="entry name" value="Alanine racemase C-terminal domain-like"/>
    <property type="match status" value="1"/>
</dbReference>
<dbReference type="PRINTS" id="PR00992">
    <property type="entry name" value="ALARACEMASE"/>
</dbReference>
<dbReference type="FunFam" id="3.20.20.10:FF:000002">
    <property type="entry name" value="Alanine racemase"/>
    <property type="match status" value="1"/>
</dbReference>
<accession>A0A1H9D076</accession>
<keyword evidence="4 5" id="KW-0413">Isomerase</keyword>
<feature type="active site" description="Proton acceptor; specific for D-alanine" evidence="5">
    <location>
        <position position="35"/>
    </location>
</feature>
<proteinExistence type="inferred from homology"/>
<evidence type="ECO:0000313" key="10">
    <source>
        <dbReference type="Proteomes" id="UP000198749"/>
    </source>
</evidence>
<dbReference type="CDD" id="cd06827">
    <property type="entry name" value="PLPDE_III_AR_proteobact"/>
    <property type="match status" value="1"/>
</dbReference>
<dbReference type="GO" id="GO:0030170">
    <property type="term" value="F:pyridoxal phosphate binding"/>
    <property type="evidence" value="ECO:0007669"/>
    <property type="project" value="UniProtKB-UniRule"/>
</dbReference>
<protein>
    <recommendedName>
        <fullName evidence="5">Alanine racemase</fullName>
        <ecNumber evidence="5">5.1.1.1</ecNumber>
    </recommendedName>
</protein>
<comment type="cofactor">
    <cofactor evidence="2 5 6">
        <name>pyridoxal 5'-phosphate</name>
        <dbReference type="ChEBI" id="CHEBI:597326"/>
    </cofactor>
</comment>
<organism evidence="9 10">
    <name type="scientific">Amphritea atlantica</name>
    <dbReference type="NCBI Taxonomy" id="355243"/>
    <lineage>
        <taxon>Bacteria</taxon>
        <taxon>Pseudomonadati</taxon>
        <taxon>Pseudomonadota</taxon>
        <taxon>Gammaproteobacteria</taxon>
        <taxon>Oceanospirillales</taxon>
        <taxon>Oceanospirillaceae</taxon>
        <taxon>Amphritea</taxon>
    </lineage>
</organism>
<evidence type="ECO:0000256" key="5">
    <source>
        <dbReference type="HAMAP-Rule" id="MF_01201"/>
    </source>
</evidence>
<dbReference type="STRING" id="355243.SAMN03080615_00237"/>
<name>A0A1H9D076_9GAMM</name>
<dbReference type="HAMAP" id="MF_01201">
    <property type="entry name" value="Ala_racemase"/>
    <property type="match status" value="1"/>
</dbReference>
<dbReference type="OrthoDB" id="9813814at2"/>
<dbReference type="UniPathway" id="UPA00042">
    <property type="reaction ID" value="UER00497"/>
</dbReference>
<dbReference type="GO" id="GO:0005829">
    <property type="term" value="C:cytosol"/>
    <property type="evidence" value="ECO:0007669"/>
    <property type="project" value="TreeGrafter"/>
</dbReference>